<protein>
    <submittedName>
        <fullName evidence="5">ABC-2 type transport system ATP-binding protein</fullName>
    </submittedName>
</protein>
<keyword evidence="1" id="KW-0813">Transport</keyword>
<dbReference type="PROSITE" id="PS50893">
    <property type="entry name" value="ABC_TRANSPORTER_2"/>
    <property type="match status" value="1"/>
</dbReference>
<dbReference type="PANTHER" id="PTHR42939">
    <property type="entry name" value="ABC TRANSPORTER ATP-BINDING PROTEIN ALBC-RELATED"/>
    <property type="match status" value="1"/>
</dbReference>
<dbReference type="InterPro" id="IPR051782">
    <property type="entry name" value="ABC_Transporter_VariousFunc"/>
</dbReference>
<dbReference type="InterPro" id="IPR017871">
    <property type="entry name" value="ABC_transporter-like_CS"/>
</dbReference>
<dbReference type="RefSeq" id="WP_354230233.1">
    <property type="nucleotide sequence ID" value="NZ_JBEPSN010000006.1"/>
</dbReference>
<feature type="domain" description="ABC transporter" evidence="4">
    <location>
        <begin position="2"/>
        <end position="207"/>
    </location>
</feature>
<gene>
    <name evidence="5" type="ORF">ABIE37_002650</name>
</gene>
<dbReference type="GeneID" id="92753586"/>
<keyword evidence="2" id="KW-0547">Nucleotide-binding</keyword>
<dbReference type="InterPro" id="IPR003593">
    <property type="entry name" value="AAA+_ATPase"/>
</dbReference>
<dbReference type="EMBL" id="JBEPSN010000006">
    <property type="protein sequence ID" value="MET4540862.1"/>
    <property type="molecule type" value="Genomic_DNA"/>
</dbReference>
<keyword evidence="6" id="KW-1185">Reference proteome</keyword>
<reference evidence="5 6" key="1">
    <citation type="submission" date="2024-06" db="EMBL/GenBank/DDBJ databases">
        <title>Sorghum-associated microbial communities from plants grown in Nebraska, USA.</title>
        <authorList>
            <person name="Schachtman D."/>
        </authorList>
    </citation>
    <scope>NUCLEOTIDE SEQUENCE [LARGE SCALE GENOMIC DNA]</scope>
    <source>
        <strain evidence="5 6">3552</strain>
    </source>
</reference>
<dbReference type="PANTHER" id="PTHR42939:SF1">
    <property type="entry name" value="ABC TRANSPORTER ATP-BINDING PROTEIN ALBC-RELATED"/>
    <property type="match status" value="1"/>
</dbReference>
<dbReference type="InterPro" id="IPR027417">
    <property type="entry name" value="P-loop_NTPase"/>
</dbReference>
<evidence type="ECO:0000313" key="6">
    <source>
        <dbReference type="Proteomes" id="UP001549307"/>
    </source>
</evidence>
<evidence type="ECO:0000313" key="5">
    <source>
        <dbReference type="EMBL" id="MET4540862.1"/>
    </source>
</evidence>
<dbReference type="PROSITE" id="PS00211">
    <property type="entry name" value="ABC_TRANSPORTER_1"/>
    <property type="match status" value="1"/>
</dbReference>
<dbReference type="Proteomes" id="UP001549307">
    <property type="component" value="Unassembled WGS sequence"/>
</dbReference>
<dbReference type="InterPro" id="IPR003439">
    <property type="entry name" value="ABC_transporter-like_ATP-bd"/>
</dbReference>
<keyword evidence="3 5" id="KW-0067">ATP-binding</keyword>
<comment type="caution">
    <text evidence="5">The sequence shown here is derived from an EMBL/GenBank/DDBJ whole genome shotgun (WGS) entry which is preliminary data.</text>
</comment>
<name>A0ABV2P7W1_9MICC</name>
<dbReference type="Pfam" id="PF00005">
    <property type="entry name" value="ABC_tran"/>
    <property type="match status" value="1"/>
</dbReference>
<dbReference type="Gene3D" id="3.40.50.300">
    <property type="entry name" value="P-loop containing nucleotide triphosphate hydrolases"/>
    <property type="match status" value="1"/>
</dbReference>
<evidence type="ECO:0000256" key="2">
    <source>
        <dbReference type="ARBA" id="ARBA00022741"/>
    </source>
</evidence>
<proteinExistence type="predicted"/>
<dbReference type="SMART" id="SM00382">
    <property type="entry name" value="AAA"/>
    <property type="match status" value="1"/>
</dbReference>
<organism evidence="5 6">
    <name type="scientific">Arthrobacter bambusae</name>
    <dbReference type="NCBI Taxonomy" id="1338426"/>
    <lineage>
        <taxon>Bacteria</taxon>
        <taxon>Bacillati</taxon>
        <taxon>Actinomycetota</taxon>
        <taxon>Actinomycetes</taxon>
        <taxon>Micrococcales</taxon>
        <taxon>Micrococcaceae</taxon>
        <taxon>Arthrobacter</taxon>
    </lineage>
</organism>
<evidence type="ECO:0000256" key="3">
    <source>
        <dbReference type="ARBA" id="ARBA00022840"/>
    </source>
</evidence>
<sequence>MLRITNLSKSYGRRRVVINVNLVVPSTGIHLIRGENGTGKTTLLKCLAGLHRFTGEATWYKSDLRDYVSAAFDDSAVHERLTGLQNLSALLDIPRHQAIVHPIIRTFLSRELLSRRSSSYSLGQRKKLKLAAAFASGRPCILLDEPNAGLDDHGRRALRQALESAEASTCVIVSDHDYSVYGDLASSTFTIHRGKVRPDREPEALLR</sequence>
<accession>A0ABV2P7W1</accession>
<evidence type="ECO:0000259" key="4">
    <source>
        <dbReference type="PROSITE" id="PS50893"/>
    </source>
</evidence>
<dbReference type="GO" id="GO:0005524">
    <property type="term" value="F:ATP binding"/>
    <property type="evidence" value="ECO:0007669"/>
    <property type="project" value="UniProtKB-KW"/>
</dbReference>
<evidence type="ECO:0000256" key="1">
    <source>
        <dbReference type="ARBA" id="ARBA00022448"/>
    </source>
</evidence>
<dbReference type="SUPFAM" id="SSF52540">
    <property type="entry name" value="P-loop containing nucleoside triphosphate hydrolases"/>
    <property type="match status" value="1"/>
</dbReference>